<keyword evidence="2" id="KW-1133">Transmembrane helix</keyword>
<accession>A0A521C480</accession>
<dbReference type="AlphaFoldDB" id="A0A521C480"/>
<keyword evidence="4" id="KW-1185">Reference proteome</keyword>
<reference evidence="3 4" key="1">
    <citation type="submission" date="2017-05" db="EMBL/GenBank/DDBJ databases">
        <authorList>
            <person name="Varghese N."/>
            <person name="Submissions S."/>
        </authorList>
    </citation>
    <scope>NUCLEOTIDE SEQUENCE [LARGE SCALE GENOMIC DNA]</scope>
    <source>
        <strain evidence="3 4">DSM 46834</strain>
    </source>
</reference>
<feature type="region of interest" description="Disordered" evidence="1">
    <location>
        <begin position="49"/>
        <end position="73"/>
    </location>
</feature>
<evidence type="ECO:0000313" key="4">
    <source>
        <dbReference type="Proteomes" id="UP000317484"/>
    </source>
</evidence>
<keyword evidence="2" id="KW-0812">Transmembrane</keyword>
<evidence type="ECO:0000256" key="1">
    <source>
        <dbReference type="SAM" id="MobiDB-lite"/>
    </source>
</evidence>
<protein>
    <submittedName>
        <fullName evidence="3">Uncharacterized protein</fullName>
    </submittedName>
</protein>
<name>A0A521C480_9ACTN</name>
<gene>
    <name evidence="3" type="ORF">SAMN06273567_102131</name>
</gene>
<dbReference type="Proteomes" id="UP000317484">
    <property type="component" value="Unassembled WGS sequence"/>
</dbReference>
<dbReference type="EMBL" id="FXTJ01000002">
    <property type="protein sequence ID" value="SMO54214.1"/>
    <property type="molecule type" value="Genomic_DNA"/>
</dbReference>
<proteinExistence type="predicted"/>
<sequence length="73" mass="7411">MSHGCVSAVSTSATDGLSLIATAGFFVPAAVLVAVVVMAVVRDRRLAARDRAEHDGGHERIGSPAAGDRRPAG</sequence>
<evidence type="ECO:0000313" key="3">
    <source>
        <dbReference type="EMBL" id="SMO54214.1"/>
    </source>
</evidence>
<organism evidence="3 4">
    <name type="scientific">Geodermatophilus aquaeductus</name>
    <dbReference type="NCBI Taxonomy" id="1564161"/>
    <lineage>
        <taxon>Bacteria</taxon>
        <taxon>Bacillati</taxon>
        <taxon>Actinomycetota</taxon>
        <taxon>Actinomycetes</taxon>
        <taxon>Geodermatophilales</taxon>
        <taxon>Geodermatophilaceae</taxon>
        <taxon>Geodermatophilus</taxon>
    </lineage>
</organism>
<keyword evidence="2" id="KW-0472">Membrane</keyword>
<evidence type="ECO:0000256" key="2">
    <source>
        <dbReference type="SAM" id="Phobius"/>
    </source>
</evidence>
<feature type="transmembrane region" description="Helical" evidence="2">
    <location>
        <begin position="20"/>
        <end position="41"/>
    </location>
</feature>